<dbReference type="PROSITE" id="PS50878">
    <property type="entry name" value="RT_POL"/>
    <property type="match status" value="1"/>
</dbReference>
<dbReference type="Pfam" id="PF00078">
    <property type="entry name" value="RVT_1"/>
    <property type="match status" value="1"/>
</dbReference>
<evidence type="ECO:0000259" key="2">
    <source>
        <dbReference type="PROSITE" id="PS50878"/>
    </source>
</evidence>
<dbReference type="Pfam" id="PF08388">
    <property type="entry name" value="GIIM"/>
    <property type="match status" value="1"/>
</dbReference>
<dbReference type="CDD" id="cd01651">
    <property type="entry name" value="RT_G2_intron"/>
    <property type="match status" value="1"/>
</dbReference>
<keyword evidence="3" id="KW-0548">Nucleotidyltransferase</keyword>
<dbReference type="EMBL" id="JACDQQ010000213">
    <property type="protein sequence ID" value="MBA0083766.1"/>
    <property type="molecule type" value="Genomic_DNA"/>
</dbReference>
<sequence>MEEVCELENSMQALQRVKANKGSPGVDGMTVDELPAYLKQHGLEIGEQLRNGTYQPRPVRRVEIPKPDGSGVRKLGIPCVLDRFVQQAVLQVLQKRWDPTFSEHSHGFRPGRSAKQAVREAQQYIAEGHRWVVDLDLEKFFDRVNHDRLLAAVAERVADKRMLTLIRAFLKAGVMEDGLVSPMDEGTPQGGPLSPLLSNLVLDELDRELERRGHHFVRYADDCNIYVDSERAGQRVMESVTHFITHRLKLKVNQEKSAVARPGQRKFLGFSFTGAREPRRRIAPKAIVRFQERIRELTRRTRGISLTQMVTEIATYLQGWLGYFGDCQTPSVLQSLESWLRRRLRSVVWKQWKRGRTRFRELRKRGVSEDLAAKTAGSPQGPWRLANSPALSIALPNAYFAQLGLPPMTVRS</sequence>
<dbReference type="PANTHER" id="PTHR34047">
    <property type="entry name" value="NUCLEAR INTRON MATURASE 1, MITOCHONDRIAL-RELATED"/>
    <property type="match status" value="1"/>
</dbReference>
<feature type="domain" description="Reverse transcriptase" evidence="2">
    <location>
        <begin position="45"/>
        <end position="272"/>
    </location>
</feature>
<dbReference type="InterPro" id="IPR051083">
    <property type="entry name" value="GrpII_Intron_Splice-Mob/Def"/>
</dbReference>
<keyword evidence="3" id="KW-0808">Transferase</keyword>
<protein>
    <submittedName>
        <fullName evidence="3">Group II intron reverse transcriptase/maturase</fullName>
        <ecNumber evidence="3">2.7.7.49</ecNumber>
    </submittedName>
</protein>
<dbReference type="GO" id="GO:0003964">
    <property type="term" value="F:RNA-directed DNA polymerase activity"/>
    <property type="evidence" value="ECO:0007669"/>
    <property type="project" value="UniProtKB-KW"/>
</dbReference>
<keyword evidence="4" id="KW-1185">Reference proteome</keyword>
<dbReference type="Gene3D" id="3.30.70.270">
    <property type="match status" value="1"/>
</dbReference>
<gene>
    <name evidence="3" type="primary">ltrA</name>
    <name evidence="3" type="ORF">HRJ53_02105</name>
</gene>
<evidence type="ECO:0000313" key="4">
    <source>
        <dbReference type="Proteomes" id="UP000567293"/>
    </source>
</evidence>
<dbReference type="EC" id="2.7.7.49" evidence="3"/>
<dbReference type="InterPro" id="IPR043128">
    <property type="entry name" value="Rev_trsase/Diguanyl_cyclase"/>
</dbReference>
<accession>A0A7V8NM06</accession>
<dbReference type="InterPro" id="IPR013597">
    <property type="entry name" value="Mat_intron_G2"/>
</dbReference>
<dbReference type="PANTHER" id="PTHR34047:SF8">
    <property type="entry name" value="PROTEIN YKFC"/>
    <property type="match status" value="1"/>
</dbReference>
<comment type="caution">
    <text evidence="3">The sequence shown here is derived from an EMBL/GenBank/DDBJ whole genome shotgun (WGS) entry which is preliminary data.</text>
</comment>
<dbReference type="InterPro" id="IPR000477">
    <property type="entry name" value="RT_dom"/>
</dbReference>
<name>A0A7V8NM06_9BACT</name>
<dbReference type="Proteomes" id="UP000567293">
    <property type="component" value="Unassembled WGS sequence"/>
</dbReference>
<reference evidence="3" key="1">
    <citation type="submission" date="2020-06" db="EMBL/GenBank/DDBJ databases">
        <title>Legume-microbial interactions unlock mineral nutrients during tropical forest succession.</title>
        <authorList>
            <person name="Epihov D.Z."/>
        </authorList>
    </citation>
    <scope>NUCLEOTIDE SEQUENCE [LARGE SCALE GENOMIC DNA]</scope>
    <source>
        <strain evidence="3">Pan2503</strain>
    </source>
</reference>
<comment type="similarity">
    <text evidence="1">Belongs to the bacterial reverse transcriptase family.</text>
</comment>
<dbReference type="InterPro" id="IPR043502">
    <property type="entry name" value="DNA/RNA_pol_sf"/>
</dbReference>
<proteinExistence type="inferred from homology"/>
<evidence type="ECO:0000313" key="3">
    <source>
        <dbReference type="EMBL" id="MBA0083766.1"/>
    </source>
</evidence>
<dbReference type="AlphaFoldDB" id="A0A7V8NM06"/>
<dbReference type="InterPro" id="IPR030931">
    <property type="entry name" value="Group_II_RT_mat"/>
</dbReference>
<dbReference type="NCBIfam" id="TIGR04416">
    <property type="entry name" value="group_II_RT_mat"/>
    <property type="match status" value="1"/>
</dbReference>
<organism evidence="3 4">
    <name type="scientific">Candidatus Acidiferrum panamense</name>
    <dbReference type="NCBI Taxonomy" id="2741543"/>
    <lineage>
        <taxon>Bacteria</taxon>
        <taxon>Pseudomonadati</taxon>
        <taxon>Acidobacteriota</taxon>
        <taxon>Terriglobia</taxon>
        <taxon>Candidatus Acidiferrales</taxon>
        <taxon>Candidatus Acidiferrum</taxon>
    </lineage>
</organism>
<keyword evidence="3" id="KW-0695">RNA-directed DNA polymerase</keyword>
<evidence type="ECO:0000256" key="1">
    <source>
        <dbReference type="ARBA" id="ARBA00034120"/>
    </source>
</evidence>
<dbReference type="SUPFAM" id="SSF56672">
    <property type="entry name" value="DNA/RNA polymerases"/>
    <property type="match status" value="1"/>
</dbReference>